<dbReference type="EMBL" id="CP090163">
    <property type="protein sequence ID" value="UJO11501.1"/>
    <property type="molecule type" value="Genomic_DNA"/>
</dbReference>
<dbReference type="RefSeq" id="XP_047755867.1">
    <property type="nucleotide sequence ID" value="XM_047899189.1"/>
</dbReference>
<organism evidence="1 2">
    <name type="scientific">Passalora fulva</name>
    <name type="common">Tomato leaf mold</name>
    <name type="synonym">Cladosporium fulvum</name>
    <dbReference type="NCBI Taxonomy" id="5499"/>
    <lineage>
        <taxon>Eukaryota</taxon>
        <taxon>Fungi</taxon>
        <taxon>Dikarya</taxon>
        <taxon>Ascomycota</taxon>
        <taxon>Pezizomycotina</taxon>
        <taxon>Dothideomycetes</taxon>
        <taxon>Dothideomycetidae</taxon>
        <taxon>Mycosphaerellales</taxon>
        <taxon>Mycosphaerellaceae</taxon>
        <taxon>Fulvia</taxon>
    </lineage>
</organism>
<reference evidence="1" key="1">
    <citation type="submission" date="2021-12" db="EMBL/GenBank/DDBJ databases">
        <authorList>
            <person name="Zaccaron A."/>
            <person name="Stergiopoulos I."/>
        </authorList>
    </citation>
    <scope>NUCLEOTIDE SEQUENCE</scope>
    <source>
        <strain evidence="1">Race5_Kim</strain>
    </source>
</reference>
<name>A0A9Q8L639_PASFU</name>
<dbReference type="GeneID" id="71979919"/>
<dbReference type="KEGG" id="ffu:CLAFUR5_00041"/>
<gene>
    <name evidence="1" type="ORF">CLAFUR5_00041</name>
</gene>
<sequence>MANTFAFLELPLELRRMIYTKYFNLMPVQHDEWSTCSGRTYSRHNLSKTCRQVQTEYLSEIWRSDRLQICVRGTGGCAQKTRRWLQLMGPAVIPLVKHFHFWNALRKPDLGIKIEGSRAIVGVDSFFVQLDAPAMMNLGRKCSYVANWGLRKMPGGSWYVTKEVIEEIMLLMDRTLTDNELYTCMSD</sequence>
<evidence type="ECO:0000313" key="2">
    <source>
        <dbReference type="Proteomes" id="UP000756132"/>
    </source>
</evidence>
<keyword evidence="2" id="KW-1185">Reference proteome</keyword>
<dbReference type="OrthoDB" id="5314997at2759"/>
<accession>A0A9Q8L639</accession>
<dbReference type="AlphaFoldDB" id="A0A9Q8L639"/>
<dbReference type="Proteomes" id="UP000756132">
    <property type="component" value="Chromosome 1"/>
</dbReference>
<evidence type="ECO:0000313" key="1">
    <source>
        <dbReference type="EMBL" id="UJO11501.1"/>
    </source>
</evidence>
<proteinExistence type="predicted"/>
<protein>
    <submittedName>
        <fullName evidence="1">Uncharacterized protein</fullName>
    </submittedName>
</protein>
<reference evidence="1" key="2">
    <citation type="journal article" date="2022" name="Microb. Genom.">
        <title>A chromosome-scale genome assembly of the tomato pathogen Cladosporium fulvum reveals a compartmentalized genome architecture and the presence of a dispensable chromosome.</title>
        <authorList>
            <person name="Zaccaron A.Z."/>
            <person name="Chen L.H."/>
            <person name="Samaras A."/>
            <person name="Stergiopoulos I."/>
        </authorList>
    </citation>
    <scope>NUCLEOTIDE SEQUENCE</scope>
    <source>
        <strain evidence="1">Race5_Kim</strain>
    </source>
</reference>